<organism evidence="2 3">
    <name type="scientific">Papaver nudicaule</name>
    <name type="common">Iceland poppy</name>
    <dbReference type="NCBI Taxonomy" id="74823"/>
    <lineage>
        <taxon>Eukaryota</taxon>
        <taxon>Viridiplantae</taxon>
        <taxon>Streptophyta</taxon>
        <taxon>Embryophyta</taxon>
        <taxon>Tracheophyta</taxon>
        <taxon>Spermatophyta</taxon>
        <taxon>Magnoliopsida</taxon>
        <taxon>Ranunculales</taxon>
        <taxon>Papaveraceae</taxon>
        <taxon>Papaveroideae</taxon>
        <taxon>Papaver</taxon>
    </lineage>
</organism>
<proteinExistence type="predicted"/>
<evidence type="ECO:0000313" key="3">
    <source>
        <dbReference type="Proteomes" id="UP001177140"/>
    </source>
</evidence>
<name>A0AA41S1C4_PAPNU</name>
<keyword evidence="1" id="KW-1133">Transmembrane helix</keyword>
<gene>
    <name evidence="2" type="ORF">MKW94_026986</name>
</gene>
<feature type="non-terminal residue" evidence="2">
    <location>
        <position position="103"/>
    </location>
</feature>
<keyword evidence="1" id="KW-0812">Transmembrane</keyword>
<accession>A0AA41S1C4</accession>
<dbReference type="EMBL" id="JAJJMA010077319">
    <property type="protein sequence ID" value="MCL7028257.1"/>
    <property type="molecule type" value="Genomic_DNA"/>
</dbReference>
<reference evidence="2" key="1">
    <citation type="submission" date="2022-03" db="EMBL/GenBank/DDBJ databases">
        <title>A functionally conserved STORR gene fusion in Papaver species that diverged 16.8 million years ago.</title>
        <authorList>
            <person name="Catania T."/>
        </authorList>
    </citation>
    <scope>NUCLEOTIDE SEQUENCE</scope>
    <source>
        <strain evidence="2">S-191538</strain>
    </source>
</reference>
<feature type="transmembrane region" description="Helical" evidence="1">
    <location>
        <begin position="31"/>
        <end position="48"/>
    </location>
</feature>
<dbReference type="AlphaFoldDB" id="A0AA41S1C4"/>
<sequence length="103" mass="11633">MGYDITKVVSSDYSSTYATVTRIQKIESISTIYAIFITTMSLYFVFYAELFSNHSVTSLIFHCSPPSPFFNRSSILNAIWGGTNLHLYGFDLGDYNTGNKLEM</sequence>
<keyword evidence="3" id="KW-1185">Reference proteome</keyword>
<evidence type="ECO:0000313" key="2">
    <source>
        <dbReference type="EMBL" id="MCL7028257.1"/>
    </source>
</evidence>
<evidence type="ECO:0000256" key="1">
    <source>
        <dbReference type="SAM" id="Phobius"/>
    </source>
</evidence>
<dbReference type="Proteomes" id="UP001177140">
    <property type="component" value="Unassembled WGS sequence"/>
</dbReference>
<keyword evidence="1" id="KW-0472">Membrane</keyword>
<protein>
    <submittedName>
        <fullName evidence="2">Uncharacterized protein</fullName>
    </submittedName>
</protein>
<comment type="caution">
    <text evidence="2">The sequence shown here is derived from an EMBL/GenBank/DDBJ whole genome shotgun (WGS) entry which is preliminary data.</text>
</comment>